<reference evidence="2" key="1">
    <citation type="submission" date="2021-06" db="EMBL/GenBank/DDBJ databases">
        <authorList>
            <person name="Criscuolo A."/>
        </authorList>
    </citation>
    <scope>NUCLEOTIDE SEQUENCE</scope>
    <source>
        <strain evidence="2">CIP111803</strain>
    </source>
</reference>
<comment type="caution">
    <text evidence="2">The sequence shown here is derived from an EMBL/GenBank/DDBJ whole genome shotgun (WGS) entry which is preliminary data.</text>
</comment>
<dbReference type="RefSeq" id="WP_218115801.1">
    <property type="nucleotide sequence ID" value="NZ_CAJVAP010000022.1"/>
</dbReference>
<protein>
    <recommendedName>
        <fullName evidence="1">Isochorismatase-like domain-containing protein</fullName>
    </recommendedName>
</protein>
<dbReference type="AlphaFoldDB" id="A0A916JZ39"/>
<evidence type="ECO:0000259" key="1">
    <source>
        <dbReference type="Pfam" id="PF00857"/>
    </source>
</evidence>
<dbReference type="PANTHER" id="PTHR43540">
    <property type="entry name" value="PEROXYUREIDOACRYLATE/UREIDOACRYLATE AMIDOHYDROLASE-RELATED"/>
    <property type="match status" value="1"/>
</dbReference>
<feature type="domain" description="Isochorismatase-like" evidence="1">
    <location>
        <begin position="10"/>
        <end position="175"/>
    </location>
</feature>
<gene>
    <name evidence="2" type="ORF">LEUCIP111803_01899</name>
</gene>
<dbReference type="EMBL" id="CAJVAP010000022">
    <property type="protein sequence ID" value="CAG7615628.1"/>
    <property type="molecule type" value="Genomic_DNA"/>
</dbReference>
<evidence type="ECO:0000313" key="3">
    <source>
        <dbReference type="Proteomes" id="UP000693892"/>
    </source>
</evidence>
<evidence type="ECO:0000313" key="2">
    <source>
        <dbReference type="EMBL" id="CAG7615628.1"/>
    </source>
</evidence>
<dbReference type="InterPro" id="IPR000868">
    <property type="entry name" value="Isochorismatase-like_dom"/>
</dbReference>
<accession>A0A916JZ39</accession>
<dbReference type="Proteomes" id="UP000693892">
    <property type="component" value="Unassembled WGS sequence"/>
</dbReference>
<dbReference type="PANTHER" id="PTHR43540:SF6">
    <property type="entry name" value="ISOCHORISMATASE-LIKE DOMAIN-CONTAINING PROTEIN"/>
    <property type="match status" value="1"/>
</dbReference>
<dbReference type="CDD" id="cd00431">
    <property type="entry name" value="cysteine_hydrolases"/>
    <property type="match status" value="1"/>
</dbReference>
<organism evidence="2 3">
    <name type="scientific">Leucobacter soli</name>
    <dbReference type="NCBI Taxonomy" id="2812850"/>
    <lineage>
        <taxon>Bacteria</taxon>
        <taxon>Bacillati</taxon>
        <taxon>Actinomycetota</taxon>
        <taxon>Actinomycetes</taxon>
        <taxon>Micrococcales</taxon>
        <taxon>Microbacteriaceae</taxon>
        <taxon>Leucobacter</taxon>
    </lineage>
</organism>
<name>A0A916JZ39_9MICO</name>
<dbReference type="Pfam" id="PF00857">
    <property type="entry name" value="Isochorismatase"/>
    <property type="match status" value="1"/>
</dbReference>
<proteinExistence type="predicted"/>
<keyword evidence="3" id="KW-1185">Reference proteome</keyword>
<sequence length="191" mass="20886">MTDTDRPDGWLMVVDMQFAFSRPESRWGMESYDAVRAAVRELVPLFGERVVYTRFVPPTEGTGSWAPYYEKWSEFTRAEAPLPDGSGDGIWDIDLGEVGAEHVLDATTFSKWVPAELPAGLRESGTLYLAGVAYECCVLATALAAIDDGMEVHVIGDAVGAADDAMHRATTAILRGREPQLTITDTSRLRA</sequence>
<dbReference type="InterPro" id="IPR050272">
    <property type="entry name" value="Isochorismatase-like_hydrls"/>
</dbReference>